<dbReference type="SUPFAM" id="SSF143081">
    <property type="entry name" value="BB1717-like"/>
    <property type="match status" value="1"/>
</dbReference>
<name>A0ABT1GTL7_9BURK</name>
<comment type="similarity">
    <text evidence="1 8">Belongs to the SOS response-associated peptidase family.</text>
</comment>
<evidence type="ECO:0000256" key="1">
    <source>
        <dbReference type="ARBA" id="ARBA00008136"/>
    </source>
</evidence>
<evidence type="ECO:0000256" key="8">
    <source>
        <dbReference type="RuleBase" id="RU364100"/>
    </source>
</evidence>
<evidence type="ECO:0000256" key="4">
    <source>
        <dbReference type="ARBA" id="ARBA00022801"/>
    </source>
</evidence>
<evidence type="ECO:0000256" key="5">
    <source>
        <dbReference type="ARBA" id="ARBA00023124"/>
    </source>
</evidence>
<sequence>MLYIRTVYSILEHGIVVFMCDRLDQSDIDRVLSDFSWAKEVMRRSHAEPLFNAAPGTMRPILRVDGGKIALDDRWWMYKAPGSPSTVRQTPNARLDKIAGRYWGRLLKAGRVIVPANGRYEWTGEKPNKQPWHVHRADGELLYMAALTAWGTSSEDKNATGFAIVTDDDEGGMVDVHDRRPVIFTASDAATWMDPNLSGEQAAELARSVALGPDKFAWYKVSTAVGNSRNQGPALAAPLAPGLFD</sequence>
<reference evidence="9" key="1">
    <citation type="submission" date="2022-03" db="EMBL/GenBank/DDBJ databases">
        <title>Genome Encyclopedia of Bacteria and Archaea VI: Functional Genomics of Type Strains.</title>
        <authorList>
            <person name="Whitman W."/>
        </authorList>
    </citation>
    <scope>NUCLEOTIDE SEQUENCE</scope>
    <source>
        <strain evidence="9">HSC-15S17</strain>
    </source>
</reference>
<keyword evidence="7" id="KW-0456">Lyase</keyword>
<dbReference type="Gene3D" id="3.90.1680.10">
    <property type="entry name" value="SOS response associated peptidase-like"/>
    <property type="match status" value="1"/>
</dbReference>
<gene>
    <name evidence="9" type="ORF">L1274_006112</name>
</gene>
<dbReference type="PANTHER" id="PTHR13604:SF0">
    <property type="entry name" value="ABASIC SITE PROCESSING PROTEIN HMCES"/>
    <property type="match status" value="1"/>
</dbReference>
<evidence type="ECO:0000313" key="9">
    <source>
        <dbReference type="EMBL" id="MCP2012351.1"/>
    </source>
</evidence>
<comment type="caution">
    <text evidence="9">The sequence shown here is derived from an EMBL/GenBank/DDBJ whole genome shotgun (WGS) entry which is preliminary data.</text>
</comment>
<keyword evidence="3" id="KW-0227">DNA damage</keyword>
<proteinExistence type="inferred from homology"/>
<evidence type="ECO:0000313" key="10">
    <source>
        <dbReference type="Proteomes" id="UP001162889"/>
    </source>
</evidence>
<keyword evidence="6" id="KW-0238">DNA-binding</keyword>
<dbReference type="Pfam" id="PF02586">
    <property type="entry name" value="SRAP"/>
    <property type="match status" value="1"/>
</dbReference>
<dbReference type="PANTHER" id="PTHR13604">
    <property type="entry name" value="DC12-RELATED"/>
    <property type="match status" value="1"/>
</dbReference>
<dbReference type="EMBL" id="JALJZU010000017">
    <property type="protein sequence ID" value="MCP2012351.1"/>
    <property type="molecule type" value="Genomic_DNA"/>
</dbReference>
<keyword evidence="10" id="KW-1185">Reference proteome</keyword>
<dbReference type="Proteomes" id="UP001162889">
    <property type="component" value="Unassembled WGS sequence"/>
</dbReference>
<organism evidence="9 10">
    <name type="scientific">Duganella violaceipulchra</name>
    <dbReference type="NCBI Taxonomy" id="2849652"/>
    <lineage>
        <taxon>Bacteria</taxon>
        <taxon>Pseudomonadati</taxon>
        <taxon>Pseudomonadota</taxon>
        <taxon>Betaproteobacteria</taxon>
        <taxon>Burkholderiales</taxon>
        <taxon>Oxalobacteraceae</taxon>
        <taxon>Telluria group</taxon>
        <taxon>Duganella</taxon>
    </lineage>
</organism>
<dbReference type="RefSeq" id="WP_229225159.1">
    <property type="nucleotide sequence ID" value="NZ_JAHTGR010000022.1"/>
</dbReference>
<dbReference type="InterPro" id="IPR003738">
    <property type="entry name" value="SRAP"/>
</dbReference>
<evidence type="ECO:0000256" key="2">
    <source>
        <dbReference type="ARBA" id="ARBA00022670"/>
    </source>
</evidence>
<accession>A0ABT1GTL7</accession>
<keyword evidence="2 8" id="KW-0645">Protease</keyword>
<evidence type="ECO:0000256" key="7">
    <source>
        <dbReference type="ARBA" id="ARBA00023239"/>
    </source>
</evidence>
<keyword evidence="4 8" id="KW-0378">Hydrolase</keyword>
<keyword evidence="5" id="KW-0190">Covalent protein-DNA linkage</keyword>
<protein>
    <recommendedName>
        <fullName evidence="8">Abasic site processing protein</fullName>
        <ecNumber evidence="8">3.4.-.-</ecNumber>
    </recommendedName>
</protein>
<evidence type="ECO:0000256" key="6">
    <source>
        <dbReference type="ARBA" id="ARBA00023125"/>
    </source>
</evidence>
<evidence type="ECO:0000256" key="3">
    <source>
        <dbReference type="ARBA" id="ARBA00022763"/>
    </source>
</evidence>
<dbReference type="InterPro" id="IPR036590">
    <property type="entry name" value="SRAP-like"/>
</dbReference>
<dbReference type="EC" id="3.4.-.-" evidence="8"/>